<evidence type="ECO:0000256" key="1">
    <source>
        <dbReference type="SAM" id="MobiDB-lite"/>
    </source>
</evidence>
<gene>
    <name evidence="2" type="ORF">M2283_004668</name>
</gene>
<evidence type="ECO:0000313" key="2">
    <source>
        <dbReference type="EMBL" id="MDH6217340.1"/>
    </source>
</evidence>
<proteinExistence type="predicted"/>
<dbReference type="EMBL" id="JARXVH010000007">
    <property type="protein sequence ID" value="MDH6217340.1"/>
    <property type="molecule type" value="Genomic_DNA"/>
</dbReference>
<dbReference type="Proteomes" id="UP001160499">
    <property type="component" value="Unassembled WGS sequence"/>
</dbReference>
<feature type="region of interest" description="Disordered" evidence="1">
    <location>
        <begin position="1"/>
        <end position="43"/>
    </location>
</feature>
<organism evidence="2 3">
    <name type="scientific">Streptomyces pseudovenezuelae</name>
    <dbReference type="NCBI Taxonomy" id="67350"/>
    <lineage>
        <taxon>Bacteria</taxon>
        <taxon>Bacillati</taxon>
        <taxon>Actinomycetota</taxon>
        <taxon>Actinomycetes</taxon>
        <taxon>Kitasatosporales</taxon>
        <taxon>Streptomycetaceae</taxon>
        <taxon>Streptomyces</taxon>
        <taxon>Streptomyces aurantiacus group</taxon>
    </lineage>
</organism>
<sequence length="43" mass="4435">MSHRSAKGPAPKDRPLMFPAEGQAIRSSTTGDAVKAVPGVPMS</sequence>
<keyword evidence="3" id="KW-1185">Reference proteome</keyword>
<evidence type="ECO:0000313" key="3">
    <source>
        <dbReference type="Proteomes" id="UP001160499"/>
    </source>
</evidence>
<comment type="caution">
    <text evidence="2">The sequence shown here is derived from an EMBL/GenBank/DDBJ whole genome shotgun (WGS) entry which is preliminary data.</text>
</comment>
<name>A0ABT6LM01_9ACTN</name>
<accession>A0ABT6LM01</accession>
<protein>
    <submittedName>
        <fullName evidence="2">Uncharacterized protein</fullName>
    </submittedName>
</protein>
<reference evidence="2 3" key="1">
    <citation type="submission" date="2023-04" db="EMBL/GenBank/DDBJ databases">
        <title>Forest soil microbial communities from Buena Vista Peninsula, Colon Province, Panama.</title>
        <authorList>
            <person name="Bouskill N."/>
        </authorList>
    </citation>
    <scope>NUCLEOTIDE SEQUENCE [LARGE SCALE GENOMIC DNA]</scope>
    <source>
        <strain evidence="2 3">GGS1</strain>
    </source>
</reference>